<organism evidence="2 3">
    <name type="scientific">Archangium minus</name>
    <dbReference type="NCBI Taxonomy" id="83450"/>
    <lineage>
        <taxon>Bacteria</taxon>
        <taxon>Pseudomonadati</taxon>
        <taxon>Myxococcota</taxon>
        <taxon>Myxococcia</taxon>
        <taxon>Myxococcales</taxon>
        <taxon>Cystobacterineae</taxon>
        <taxon>Archangiaceae</taxon>
        <taxon>Archangium</taxon>
    </lineage>
</organism>
<keyword evidence="1" id="KW-0732">Signal</keyword>
<reference evidence="2 3" key="1">
    <citation type="submission" date="2019-08" db="EMBL/GenBank/DDBJ databases">
        <title>Archangium and Cystobacter genomes.</title>
        <authorList>
            <person name="Chen I.-C.K."/>
            <person name="Wielgoss S."/>
        </authorList>
    </citation>
    <scope>NUCLEOTIDE SEQUENCE [LARGE SCALE GENOMIC DNA]</scope>
    <source>
        <strain evidence="2 3">Cbm 6</strain>
    </source>
</reference>
<accession>A0ABY9WJM6</accession>
<sequence length="500" mass="53051">MNLRSAITWLCLAFVGLSGLAPGAARAAPTFPYRWPDYSVLPIFFVPRDWSTSSGDVQAEAAAIRSAMREIQGYYRVKLGSMRTFRLNDVEVVQADGFKEAYGITWNGRNIYADGVEVNSSFEGAVVAELHRRGYPTPPAQNESGYSVVIFVKGAGGWAGGRELGSGDGGWAILGDWAIDSLDGSVPEGAYWWSGRRLQTGAAAHELGHVFGLPHPDAYGGSFASSVMGNWWEFPTIGFNANDISLLFPAKNAFFPSVPGYLLQGMWRGNQGFSRTVPLNSNGVPNFGAASGWSGPVAISGLPGAGDMQGQGDFIFSNGRTMMQSMWRGDQGFTRTVSMNADGSPNWAAASAWSGPALLSGLPGSGSLQASEAVVIAFGRVLRQSFWRGNQGFTRTVPMNMDGTPNWAAASAWSGPTSSSVLPGSGDVQSLSETLYPNGQTMLQGIWRGNQGFTRTIPMNADGTPNFGAASAWSAPIALSGLPGSGSIQSQTDVVYRLFP</sequence>
<dbReference type="Proteomes" id="UP001611383">
    <property type="component" value="Chromosome"/>
</dbReference>
<dbReference type="SUPFAM" id="SSF55486">
    <property type="entry name" value="Metalloproteases ('zincins'), catalytic domain"/>
    <property type="match status" value="1"/>
</dbReference>
<dbReference type="EMBL" id="CP043494">
    <property type="protein sequence ID" value="WNG44020.1"/>
    <property type="molecule type" value="Genomic_DNA"/>
</dbReference>
<proteinExistence type="predicted"/>
<gene>
    <name evidence="2" type="ORF">F0U60_07870</name>
</gene>
<keyword evidence="3" id="KW-1185">Reference proteome</keyword>
<evidence type="ECO:0000313" key="2">
    <source>
        <dbReference type="EMBL" id="WNG44020.1"/>
    </source>
</evidence>
<feature type="chain" id="PRO_5046055776" evidence="1">
    <location>
        <begin position="28"/>
        <end position="500"/>
    </location>
</feature>
<protein>
    <submittedName>
        <fullName evidence="2">Uncharacterized protein</fullName>
    </submittedName>
</protein>
<evidence type="ECO:0000313" key="3">
    <source>
        <dbReference type="Proteomes" id="UP001611383"/>
    </source>
</evidence>
<evidence type="ECO:0000256" key="1">
    <source>
        <dbReference type="SAM" id="SignalP"/>
    </source>
</evidence>
<feature type="signal peptide" evidence="1">
    <location>
        <begin position="1"/>
        <end position="27"/>
    </location>
</feature>
<dbReference type="RefSeq" id="WP_395816020.1">
    <property type="nucleotide sequence ID" value="NZ_CP043494.1"/>
</dbReference>
<name>A0ABY9WJM6_9BACT</name>